<accession>A0ABY7GRV4</accession>
<evidence type="ECO:0008006" key="5">
    <source>
        <dbReference type="Google" id="ProtNLM"/>
    </source>
</evidence>
<dbReference type="PROSITE" id="PS51257">
    <property type="entry name" value="PROKAR_LIPOPROTEIN"/>
    <property type="match status" value="1"/>
</dbReference>
<reference evidence="3" key="1">
    <citation type="submission" date="2022-11" db="EMBL/GenBank/DDBJ databases">
        <title>Minimal conservation of predation-associated metabolite biosynthetic gene clusters underscores biosynthetic potential of Myxococcota including descriptions for ten novel species: Archangium lansinium sp. nov., Myxococcus landrumus sp. nov., Nannocystis bai.</title>
        <authorList>
            <person name="Ahearne A."/>
            <person name="Stevens C."/>
            <person name="Dowd S."/>
        </authorList>
    </citation>
    <scope>NUCLEOTIDE SEQUENCE</scope>
    <source>
        <strain evidence="3">Fl3</strain>
    </source>
</reference>
<dbReference type="Proteomes" id="UP001164459">
    <property type="component" value="Chromosome"/>
</dbReference>
<feature type="chain" id="PRO_5046801258" description="DUF3105 domain-containing protein" evidence="2">
    <location>
        <begin position="20"/>
        <end position="247"/>
    </location>
</feature>
<protein>
    <recommendedName>
        <fullName evidence="5">DUF3105 domain-containing protein</fullName>
    </recommendedName>
</protein>
<evidence type="ECO:0000256" key="2">
    <source>
        <dbReference type="SAM" id="SignalP"/>
    </source>
</evidence>
<organism evidence="3 4">
    <name type="scientific">Nannocystis punicea</name>
    <dbReference type="NCBI Taxonomy" id="2995304"/>
    <lineage>
        <taxon>Bacteria</taxon>
        <taxon>Pseudomonadati</taxon>
        <taxon>Myxococcota</taxon>
        <taxon>Polyangia</taxon>
        <taxon>Nannocystales</taxon>
        <taxon>Nannocystaceae</taxon>
        <taxon>Nannocystis</taxon>
    </lineage>
</organism>
<evidence type="ECO:0000313" key="3">
    <source>
        <dbReference type="EMBL" id="WAS89683.1"/>
    </source>
</evidence>
<dbReference type="EMBL" id="CP114040">
    <property type="protein sequence ID" value="WAS89683.1"/>
    <property type="molecule type" value="Genomic_DNA"/>
</dbReference>
<proteinExistence type="predicted"/>
<feature type="compositionally biased region" description="Polar residues" evidence="1">
    <location>
        <begin position="28"/>
        <end position="48"/>
    </location>
</feature>
<evidence type="ECO:0000256" key="1">
    <source>
        <dbReference type="SAM" id="MobiDB-lite"/>
    </source>
</evidence>
<gene>
    <name evidence="3" type="ORF">O0S08_26110</name>
</gene>
<feature type="region of interest" description="Disordered" evidence="1">
    <location>
        <begin position="28"/>
        <end position="124"/>
    </location>
</feature>
<keyword evidence="4" id="KW-1185">Reference proteome</keyword>
<dbReference type="RefSeq" id="WP_269031993.1">
    <property type="nucleotide sequence ID" value="NZ_CP114040.1"/>
</dbReference>
<keyword evidence="2" id="KW-0732">Signal</keyword>
<name>A0ABY7GRV4_9BACT</name>
<evidence type="ECO:0000313" key="4">
    <source>
        <dbReference type="Proteomes" id="UP001164459"/>
    </source>
</evidence>
<feature type="signal peptide" evidence="2">
    <location>
        <begin position="1"/>
        <end position="19"/>
    </location>
</feature>
<feature type="compositionally biased region" description="Low complexity" evidence="1">
    <location>
        <begin position="56"/>
        <end position="116"/>
    </location>
</feature>
<sequence length="247" mass="25890">MHFRPLLFPCILTAALLQACFPDSKNIGETATTDGDPTHGTEASTHSAGTDDPLPSTSVGTEGTTSTTADVTAAESVSTTSEQSAGESVSTTSEQSTEGTTSTTADESASHSTTSEGTTGPDPQFERFFLKQVSGLCPPDSDCDGFVELLSTRTLRVEKMGDLGNPVTEIQVDEDDYAAAVAVFADPALVEVLDSPEPLCVPPTDIFEQMELELDGTLHDATTTTCPQPPLQAARDAAEALRLKYVP</sequence>